<keyword evidence="2" id="KW-1185">Reference proteome</keyword>
<organism evidence="1 2">
    <name type="scientific">Pleurotus eryngii</name>
    <name type="common">Boletus of the steppes</name>
    <dbReference type="NCBI Taxonomy" id="5323"/>
    <lineage>
        <taxon>Eukaryota</taxon>
        <taxon>Fungi</taxon>
        <taxon>Dikarya</taxon>
        <taxon>Basidiomycota</taxon>
        <taxon>Agaricomycotina</taxon>
        <taxon>Agaricomycetes</taxon>
        <taxon>Agaricomycetidae</taxon>
        <taxon>Agaricales</taxon>
        <taxon>Pleurotineae</taxon>
        <taxon>Pleurotaceae</taxon>
        <taxon>Pleurotus</taxon>
    </lineage>
</organism>
<comment type="caution">
    <text evidence="1">The sequence shown here is derived from an EMBL/GenBank/DDBJ whole genome shotgun (WGS) entry which is preliminary data.</text>
</comment>
<protein>
    <submittedName>
        <fullName evidence="1">Uncharacterized protein</fullName>
    </submittedName>
</protein>
<dbReference type="EMBL" id="MU154733">
    <property type="protein sequence ID" value="KAF9488074.1"/>
    <property type="molecule type" value="Genomic_DNA"/>
</dbReference>
<dbReference type="Proteomes" id="UP000807025">
    <property type="component" value="Unassembled WGS sequence"/>
</dbReference>
<reference evidence="1" key="1">
    <citation type="submission" date="2020-11" db="EMBL/GenBank/DDBJ databases">
        <authorList>
            <consortium name="DOE Joint Genome Institute"/>
            <person name="Ahrendt S."/>
            <person name="Riley R."/>
            <person name="Andreopoulos W."/>
            <person name="Labutti K."/>
            <person name="Pangilinan J."/>
            <person name="Ruiz-Duenas F.J."/>
            <person name="Barrasa J.M."/>
            <person name="Sanchez-Garcia M."/>
            <person name="Camarero S."/>
            <person name="Miyauchi S."/>
            <person name="Serrano A."/>
            <person name="Linde D."/>
            <person name="Babiker R."/>
            <person name="Drula E."/>
            <person name="Ayuso-Fernandez I."/>
            <person name="Pacheco R."/>
            <person name="Padilla G."/>
            <person name="Ferreira P."/>
            <person name="Barriuso J."/>
            <person name="Kellner H."/>
            <person name="Castanera R."/>
            <person name="Alfaro M."/>
            <person name="Ramirez L."/>
            <person name="Pisabarro A.G."/>
            <person name="Kuo A."/>
            <person name="Tritt A."/>
            <person name="Lipzen A."/>
            <person name="He G."/>
            <person name="Yan M."/>
            <person name="Ng V."/>
            <person name="Cullen D."/>
            <person name="Martin F."/>
            <person name="Rosso M.-N."/>
            <person name="Henrissat B."/>
            <person name="Hibbett D."/>
            <person name="Martinez A.T."/>
            <person name="Grigoriev I.V."/>
        </authorList>
    </citation>
    <scope>NUCLEOTIDE SEQUENCE</scope>
    <source>
        <strain evidence="1">ATCC 90797</strain>
    </source>
</reference>
<proteinExistence type="predicted"/>
<accession>A0A9P5ZHY1</accession>
<evidence type="ECO:0000313" key="2">
    <source>
        <dbReference type="Proteomes" id="UP000807025"/>
    </source>
</evidence>
<dbReference type="AlphaFoldDB" id="A0A9P5ZHY1"/>
<dbReference type="OrthoDB" id="3058987at2759"/>
<name>A0A9P5ZHY1_PLEER</name>
<evidence type="ECO:0000313" key="1">
    <source>
        <dbReference type="EMBL" id="KAF9488074.1"/>
    </source>
</evidence>
<sequence length="271" mass="30502">MAPFTTGEGADCDDEEWQDEPTAIPQIPTLQRGWAKGSCKAFLEAQLPHFKTATLAGRSKKTEEIMAIVNKYFEVYSWRLPVTTEPDAMPQPDQNEDLTAKEKRVQGEIIKRMTTFTGISSKLPKLQTRWQVFKHEKFKADMKATFNTQFSASGLAEGKRASKRNVFVIAKFNDLPPAVQEAYMQKGIEEHNTSKEVIEERAAAEHDLSPFQHQELIDRLAEFFGLLLTQMSKLLKMHISLLVGGPEPKHGGNLNVLSLHIGTNKAPIPQR</sequence>
<gene>
    <name evidence="1" type="ORF">BDN71DRAFT_1513390</name>
</gene>